<dbReference type="GO" id="GO:0061512">
    <property type="term" value="P:protein localization to cilium"/>
    <property type="evidence" value="ECO:0007669"/>
    <property type="project" value="TreeGrafter"/>
</dbReference>
<dbReference type="PANTHER" id="PTHR14699:SF0">
    <property type="entry name" value="TETRATRICOPEPTIDE REPEAT PROTEIN 21 HOMOLOG"/>
    <property type="match status" value="1"/>
</dbReference>
<sequence length="1316" mass="150886">MAATDSVTLAWINYCCREGYHRQLQTVCLDSLKKYGNDPVLVFWKAFGMLQEDNLSEAIQEFERIKDQRDVVLCSLMALIVAHKRSKSSDKQTVQQLEAKLKSERTQCGETALYFGGMFLFHSGRPDKAREYVDRMLKMSPDSSEGLILRGWADLKSSKENYVKKSIKYFDEALNSNHSVKDIDALLGKMEYMKRKQNFTGALDLTNQLVVMHPDFFPALVEKMRICLSLQDWEQTMETANRIFQVDTQNIEALHFLVLTYLCKDTDYNQAVEKISDVIQALDRHEPKNPHLYARLSKCYARLCGRNQNVLQQALTLLERAKSVSPKNADLYNEAGYQLMLQNKMRESLKSFKQAMKIDESSVKALMGIIHCQILQNQLDDAEQQLDFFNEIQASTGKTADVLYLMALFGMKKGKKADEIMTLCQQTVESHFAKMAGLPLGTQYFELLNPDFLLQVVDLLLVYAPTEPTGLVMSTNGALKKCGLILEPVIKTIPGFVKAQYVYAKVKFISGDIDTAKTYIQKCLEVDLNFVNAHILMAQIHLHNNNYSACEASLENGLSYNFEVKDSPIYHIICAKIQKKQNNLNESKETLMVAMNLPGVKRPVSANEKPPKFSATLGDRVVVYLELADIQRQLNLTHEAAKTMQDAINEFTGTPEEIRVMISNADFSLSRGDIEQALEMLRKITPDQSYFIQAREKMAEIYLKYRKDKRLYVSVYRELVEKMPTSESFLLLGDAYMSIMEPEKAIEVYESALKKNPKDHSLQMKIGQAFIKTHQYSKAISYYEAAVRAGNHVLRFDLAELHMKLGNFEKAERILKQTLLKNETTTALSRSIEEARCQFLLAQIYQKTKESEEILEAYLKAKELQSKVIKRVATEQPDDLQEHKALAAKVSYNIGQYYYNGKDFDRAIKSYKEATYFNESEITYILALAELYLLNQDLDACQSQLQTILKNNKDCDRATLMMADLLFRKGEYDSATFHFQEILSRKPSYYDALAKLVELLRRAGKLEDGPKYLDQALASNPRAQMEAGYNYCKGLYEWYQNNASSALKFFNLARKDSLWGEKALFNMIDICLNPDSDIVGGETFDVAEGTNQYEKHDTEQMAIKTAEKLLKEMKPSRNPLKQKLFENQLLVTTRNTQLVQKALNNLMEIAQVENDYVPALLGMATAHMILKQTPKARNQLKRISKMSWNSEDAEDFERSWLLLADIFIQNGKYDMAQEQLKKCLTYNKSCAKAWEYLGFIMEKEQSYKDAALNYENAWKFTNESSPAIGYRLGFNYLKAKRFVDAIDVCHKVLGKHPNYPKIRKEILDKARAQLRT</sequence>
<keyword evidence="3 4" id="KW-0802">TPR repeat</keyword>
<keyword evidence="2" id="KW-0677">Repeat</keyword>
<evidence type="ECO:0000259" key="9">
    <source>
        <dbReference type="Pfam" id="PF25068"/>
    </source>
</evidence>
<protein>
    <recommendedName>
        <fullName evidence="12">Tetratricopeptide repeat protein 21B</fullName>
    </recommendedName>
</protein>
<evidence type="ECO:0000259" key="6">
    <source>
        <dbReference type="Pfam" id="PF25062"/>
    </source>
</evidence>
<evidence type="ECO:0000256" key="4">
    <source>
        <dbReference type="PROSITE-ProRule" id="PRU00339"/>
    </source>
</evidence>
<evidence type="ECO:0008006" key="12">
    <source>
        <dbReference type="Google" id="ProtNLM"/>
    </source>
</evidence>
<dbReference type="Gene3D" id="1.25.40.10">
    <property type="entry name" value="Tetratricopeptide repeat domain"/>
    <property type="match status" value="5"/>
</dbReference>
<evidence type="ECO:0000259" key="7">
    <source>
        <dbReference type="Pfam" id="PF25063"/>
    </source>
</evidence>
<feature type="domain" description="Tetratricopeptide repeat protein 21A/21B N-terminal ARM repeat" evidence="6">
    <location>
        <begin position="12"/>
        <end position="237"/>
    </location>
</feature>
<reference evidence="10" key="1">
    <citation type="submission" date="2021-01" db="UniProtKB">
        <authorList>
            <consortium name="EnsemblMetazoa"/>
        </authorList>
    </citation>
    <scope>IDENTIFICATION</scope>
</reference>
<dbReference type="GO" id="GO:0005929">
    <property type="term" value="C:cilium"/>
    <property type="evidence" value="ECO:0007669"/>
    <property type="project" value="GOC"/>
</dbReference>
<feature type="repeat" description="TPR" evidence="4">
    <location>
        <begin position="726"/>
        <end position="759"/>
    </location>
</feature>
<dbReference type="FunFam" id="1.25.40.10:FF:000197">
    <property type="entry name" value="Tetratricopeptide repeat domain 21B"/>
    <property type="match status" value="1"/>
</dbReference>
<dbReference type="GeneID" id="136806115"/>
<dbReference type="InterPro" id="IPR056833">
    <property type="entry name" value="ARM_TT21_N"/>
</dbReference>
<dbReference type="Pfam" id="PF25060">
    <property type="entry name" value="ARM_TT21_2nd"/>
    <property type="match status" value="1"/>
</dbReference>
<dbReference type="InterPro" id="IPR011990">
    <property type="entry name" value="TPR-like_helical_dom_sf"/>
</dbReference>
<feature type="repeat" description="TPR" evidence="4">
    <location>
        <begin position="888"/>
        <end position="921"/>
    </location>
</feature>
<feature type="domain" description="Tetratricopeptide repeat protein 21A/21B second ARM" evidence="5">
    <location>
        <begin position="274"/>
        <end position="544"/>
    </location>
</feature>
<dbReference type="Proteomes" id="UP000594262">
    <property type="component" value="Unplaced"/>
</dbReference>
<evidence type="ECO:0000256" key="3">
    <source>
        <dbReference type="ARBA" id="ARBA00022803"/>
    </source>
</evidence>
<comment type="similarity">
    <text evidence="1">Belongs to the TTC21 family.</text>
</comment>
<dbReference type="OrthoDB" id="6017543at2759"/>
<evidence type="ECO:0000313" key="11">
    <source>
        <dbReference type="Proteomes" id="UP000594262"/>
    </source>
</evidence>
<dbReference type="InterPro" id="IPR019734">
    <property type="entry name" value="TPR_rpt"/>
</dbReference>
<dbReference type="SUPFAM" id="SSF48452">
    <property type="entry name" value="TPR-like"/>
    <property type="match status" value="6"/>
</dbReference>
<feature type="repeat" description="TPR" evidence="4">
    <location>
        <begin position="110"/>
        <end position="143"/>
    </location>
</feature>
<dbReference type="PROSITE" id="PS50005">
    <property type="entry name" value="TPR"/>
    <property type="match status" value="5"/>
</dbReference>
<proteinExistence type="inferred from homology"/>
<evidence type="ECO:0000259" key="8">
    <source>
        <dbReference type="Pfam" id="PF25064"/>
    </source>
</evidence>
<dbReference type="GO" id="GO:0035721">
    <property type="term" value="P:intraciliary retrograde transport"/>
    <property type="evidence" value="ECO:0007669"/>
    <property type="project" value="TreeGrafter"/>
</dbReference>
<dbReference type="Pfam" id="PF25064">
    <property type="entry name" value="ARM_TT21_5th"/>
    <property type="match status" value="1"/>
</dbReference>
<dbReference type="FunFam" id="1.25.40.10:FF:000245">
    <property type="entry name" value="Tetratricopeptide repeat domain 21B"/>
    <property type="match status" value="1"/>
</dbReference>
<dbReference type="Pfam" id="PF25058">
    <property type="entry name" value="ARM_TT21"/>
    <property type="match status" value="1"/>
</dbReference>
<feature type="repeat" description="TPR" evidence="4">
    <location>
        <begin position="329"/>
        <end position="362"/>
    </location>
</feature>
<dbReference type="InterPro" id="IPR040364">
    <property type="entry name" value="TTC21A/TTC21B"/>
</dbReference>
<dbReference type="InterPro" id="IPR056836">
    <property type="entry name" value="ARM_TT21_4th"/>
</dbReference>
<feature type="domain" description="Tetratricopeptide repeat protein 21A/21B fifth ARM repeats" evidence="8">
    <location>
        <begin position="957"/>
        <end position="1072"/>
    </location>
</feature>
<feature type="domain" description="Tetratricopeptide repeat protein 21A/21B fourth ARM" evidence="9">
    <location>
        <begin position="762"/>
        <end position="914"/>
    </location>
</feature>
<dbReference type="Pfam" id="PF25068">
    <property type="entry name" value="ARM_TT21_4th"/>
    <property type="match status" value="1"/>
</dbReference>
<dbReference type="Pfam" id="PF13176">
    <property type="entry name" value="TPR_7"/>
    <property type="match status" value="1"/>
</dbReference>
<dbReference type="PANTHER" id="PTHR14699">
    <property type="entry name" value="STI2 PROTEIN-RELATED"/>
    <property type="match status" value="1"/>
</dbReference>
<evidence type="ECO:0000256" key="2">
    <source>
        <dbReference type="ARBA" id="ARBA00022737"/>
    </source>
</evidence>
<accession>A0A7M5X1D5</accession>
<feature type="repeat" description="TPR" evidence="4">
    <location>
        <begin position="956"/>
        <end position="989"/>
    </location>
</feature>
<dbReference type="InterPro" id="IPR056832">
    <property type="entry name" value="ARM_TT21_2nd"/>
</dbReference>
<dbReference type="EnsemblMetazoa" id="CLYHEMT016063.1">
    <property type="protein sequence ID" value="CLYHEMP016063.1"/>
    <property type="gene ID" value="CLYHEMG016063"/>
</dbReference>
<dbReference type="Pfam" id="PF25063">
    <property type="entry name" value="ARM_TT21_C"/>
    <property type="match status" value="1"/>
</dbReference>
<evidence type="ECO:0000259" key="5">
    <source>
        <dbReference type="Pfam" id="PF25060"/>
    </source>
</evidence>
<evidence type="ECO:0000256" key="1">
    <source>
        <dbReference type="ARBA" id="ARBA00010935"/>
    </source>
</evidence>
<dbReference type="GO" id="GO:0030991">
    <property type="term" value="C:intraciliary transport particle A"/>
    <property type="evidence" value="ECO:0007669"/>
    <property type="project" value="TreeGrafter"/>
</dbReference>
<dbReference type="FunFam" id="1.25.40.10:FF:000219">
    <property type="entry name" value="Tetratricopeptide repeat domain 21B"/>
    <property type="match status" value="1"/>
</dbReference>
<feature type="domain" description="Tetratricopeptide repeat protein 21A/21B C-terminal ARM" evidence="7">
    <location>
        <begin position="1105"/>
        <end position="1311"/>
    </location>
</feature>
<dbReference type="Pfam" id="PF25062">
    <property type="entry name" value="ARM_TT21_N"/>
    <property type="match status" value="1"/>
</dbReference>
<dbReference type="InterPro" id="IPR056834">
    <property type="entry name" value="ARM_TT21_C"/>
</dbReference>
<dbReference type="RefSeq" id="XP_066918783.1">
    <property type="nucleotide sequence ID" value="XM_067062682.1"/>
</dbReference>
<dbReference type="InterPro" id="IPR056835">
    <property type="entry name" value="ARM_TT21_5th"/>
</dbReference>
<evidence type="ECO:0000313" key="10">
    <source>
        <dbReference type="EnsemblMetazoa" id="CLYHEMP016063.1"/>
    </source>
</evidence>
<keyword evidence="11" id="KW-1185">Reference proteome</keyword>
<dbReference type="SMART" id="SM00028">
    <property type="entry name" value="TPR"/>
    <property type="match status" value="16"/>
</dbReference>
<name>A0A7M5X1D5_9CNID</name>
<organism evidence="10 11">
    <name type="scientific">Clytia hemisphaerica</name>
    <dbReference type="NCBI Taxonomy" id="252671"/>
    <lineage>
        <taxon>Eukaryota</taxon>
        <taxon>Metazoa</taxon>
        <taxon>Cnidaria</taxon>
        <taxon>Hydrozoa</taxon>
        <taxon>Hydroidolina</taxon>
        <taxon>Leptothecata</taxon>
        <taxon>Obeliida</taxon>
        <taxon>Clytiidae</taxon>
        <taxon>Clytia</taxon>
    </lineage>
</organism>